<evidence type="ECO:0008006" key="11">
    <source>
        <dbReference type="Google" id="ProtNLM"/>
    </source>
</evidence>
<proteinExistence type="inferred from homology"/>
<dbReference type="InterPro" id="IPR000471">
    <property type="entry name" value="Interferon_alpha/beta/delta"/>
</dbReference>
<evidence type="ECO:0000256" key="4">
    <source>
        <dbReference type="ARBA" id="ARBA00022525"/>
    </source>
</evidence>
<reference evidence="9" key="2">
    <citation type="submission" date="2025-09" db="UniProtKB">
        <authorList>
            <consortium name="Ensembl"/>
        </authorList>
    </citation>
    <scope>IDENTIFICATION</scope>
</reference>
<dbReference type="GO" id="GO:0005126">
    <property type="term" value="F:cytokine receptor binding"/>
    <property type="evidence" value="ECO:0007669"/>
    <property type="project" value="InterPro"/>
</dbReference>
<keyword evidence="3" id="KW-0202">Cytokine</keyword>
<evidence type="ECO:0000256" key="3">
    <source>
        <dbReference type="ARBA" id="ARBA00022514"/>
    </source>
</evidence>
<evidence type="ECO:0000256" key="5">
    <source>
        <dbReference type="ARBA" id="ARBA00022729"/>
    </source>
</evidence>
<reference evidence="9" key="1">
    <citation type="submission" date="2025-08" db="UniProtKB">
        <authorList>
            <consortium name="Ensembl"/>
        </authorList>
    </citation>
    <scope>IDENTIFICATION</scope>
</reference>
<dbReference type="AlphaFoldDB" id="A0A8C6SSJ1"/>
<dbReference type="Ensembl" id="ENSNMLT00000010735.1">
    <property type="protein sequence ID" value="ENSNMLP00000009490.1"/>
    <property type="gene ID" value="ENSNMLG00000006514.1"/>
</dbReference>
<organism evidence="9 10">
    <name type="scientific">Neogobius melanostomus</name>
    <name type="common">round goby</name>
    <dbReference type="NCBI Taxonomy" id="47308"/>
    <lineage>
        <taxon>Eukaryota</taxon>
        <taxon>Metazoa</taxon>
        <taxon>Chordata</taxon>
        <taxon>Craniata</taxon>
        <taxon>Vertebrata</taxon>
        <taxon>Euteleostomi</taxon>
        <taxon>Actinopterygii</taxon>
        <taxon>Neopterygii</taxon>
        <taxon>Teleostei</taxon>
        <taxon>Neoteleostei</taxon>
        <taxon>Acanthomorphata</taxon>
        <taxon>Gobiaria</taxon>
        <taxon>Gobiiformes</taxon>
        <taxon>Gobioidei</taxon>
        <taxon>Gobiidae</taxon>
        <taxon>Benthophilinae</taxon>
        <taxon>Neogobiini</taxon>
        <taxon>Neogobius</taxon>
    </lineage>
</organism>
<keyword evidence="5 8" id="KW-0732">Signal</keyword>
<evidence type="ECO:0000313" key="10">
    <source>
        <dbReference type="Proteomes" id="UP000694523"/>
    </source>
</evidence>
<keyword evidence="4" id="KW-0964">Secreted</keyword>
<dbReference type="InterPro" id="IPR009079">
    <property type="entry name" value="4_helix_cytokine-like_core"/>
</dbReference>
<evidence type="ECO:0000256" key="2">
    <source>
        <dbReference type="ARBA" id="ARBA00011033"/>
    </source>
</evidence>
<keyword evidence="7" id="KW-1015">Disulfide bond</keyword>
<dbReference type="GO" id="GO:0005125">
    <property type="term" value="F:cytokine activity"/>
    <property type="evidence" value="ECO:0007669"/>
    <property type="project" value="UniProtKB-KW"/>
</dbReference>
<evidence type="ECO:0000313" key="9">
    <source>
        <dbReference type="Ensembl" id="ENSNMLP00000009490.1"/>
    </source>
</evidence>
<comment type="subcellular location">
    <subcellularLocation>
        <location evidence="1">Secreted</location>
    </subcellularLocation>
</comment>
<evidence type="ECO:0000256" key="6">
    <source>
        <dbReference type="ARBA" id="ARBA00023118"/>
    </source>
</evidence>
<dbReference type="GO" id="GO:0043330">
    <property type="term" value="P:response to exogenous dsRNA"/>
    <property type="evidence" value="ECO:0007669"/>
    <property type="project" value="TreeGrafter"/>
</dbReference>
<evidence type="ECO:0000256" key="8">
    <source>
        <dbReference type="SAM" id="SignalP"/>
    </source>
</evidence>
<keyword evidence="6" id="KW-0051">Antiviral defense</keyword>
<accession>A0A8C6SSJ1</accession>
<sequence length="186" mass="21586">FLTRVILMFRILLVCALVGAGSALSCRWMERKYQEYRDSSLAQLNAMANNTISINSTEDYEDAVTFPNELYNQASKAVAEERLRFVVQLLEEIFALFDGEDQTFVSWQEMAVDDFLNVITQQADGLRSCISSQSHKKKNKKLNLYFKRLTTHVEQMGHSAEAWEWIRKEVKLHLLRSDMLVPRKTN</sequence>
<dbReference type="PANTHER" id="PTHR11691">
    <property type="entry name" value="TYPE I INTERFERON"/>
    <property type="match status" value="1"/>
</dbReference>
<protein>
    <recommendedName>
        <fullName evidence="11">Interferon a3</fullName>
    </recommendedName>
</protein>
<dbReference type="GO" id="GO:0006955">
    <property type="term" value="P:immune response"/>
    <property type="evidence" value="ECO:0007669"/>
    <property type="project" value="UniProtKB-ARBA"/>
</dbReference>
<feature type="signal peptide" evidence="8">
    <location>
        <begin position="1"/>
        <end position="23"/>
    </location>
</feature>
<dbReference type="GO" id="GO:0051607">
    <property type="term" value="P:defense response to virus"/>
    <property type="evidence" value="ECO:0007669"/>
    <property type="project" value="UniProtKB-KW"/>
</dbReference>
<keyword evidence="10" id="KW-1185">Reference proteome</keyword>
<feature type="chain" id="PRO_5034405708" description="Interferon a3" evidence="8">
    <location>
        <begin position="24"/>
        <end position="186"/>
    </location>
</feature>
<dbReference type="PANTHER" id="PTHR11691:SF73">
    <property type="entry name" value="INTERFERON BETA"/>
    <property type="match status" value="1"/>
</dbReference>
<dbReference type="Gene3D" id="1.20.1250.10">
    <property type="match status" value="1"/>
</dbReference>
<dbReference type="GO" id="GO:0005615">
    <property type="term" value="C:extracellular space"/>
    <property type="evidence" value="ECO:0007669"/>
    <property type="project" value="UniProtKB-KW"/>
</dbReference>
<comment type="similarity">
    <text evidence="2">Belongs to the alpha/beta interferon family.</text>
</comment>
<dbReference type="Pfam" id="PF00143">
    <property type="entry name" value="Interferon"/>
    <property type="match status" value="1"/>
</dbReference>
<evidence type="ECO:0000256" key="7">
    <source>
        <dbReference type="ARBA" id="ARBA00023157"/>
    </source>
</evidence>
<dbReference type="Proteomes" id="UP000694523">
    <property type="component" value="Unplaced"/>
</dbReference>
<name>A0A8C6SSJ1_9GOBI</name>
<evidence type="ECO:0000256" key="1">
    <source>
        <dbReference type="ARBA" id="ARBA00004613"/>
    </source>
</evidence>
<dbReference type="SUPFAM" id="SSF47266">
    <property type="entry name" value="4-helical cytokines"/>
    <property type="match status" value="1"/>
</dbReference>